<evidence type="ECO:0000313" key="1">
    <source>
        <dbReference type="EMBL" id="QCD94499.1"/>
    </source>
</evidence>
<gene>
    <name evidence="1" type="ORF">DEO72_LG5g2583</name>
</gene>
<name>A0A4D6LZS3_VIGUN</name>
<dbReference type="Proteomes" id="UP000501690">
    <property type="component" value="Linkage Group LG5"/>
</dbReference>
<protein>
    <submittedName>
        <fullName evidence="1">Uncharacterized protein</fullName>
    </submittedName>
</protein>
<evidence type="ECO:0000313" key="2">
    <source>
        <dbReference type="Proteomes" id="UP000501690"/>
    </source>
</evidence>
<dbReference type="EMBL" id="CP039349">
    <property type="protein sequence ID" value="QCD94499.1"/>
    <property type="molecule type" value="Genomic_DNA"/>
</dbReference>
<proteinExistence type="predicted"/>
<reference evidence="1 2" key="1">
    <citation type="submission" date="2019-04" db="EMBL/GenBank/DDBJ databases">
        <title>An improved genome assembly and genetic linkage map for asparagus bean, Vigna unguiculata ssp. sesquipedialis.</title>
        <authorList>
            <person name="Xia Q."/>
            <person name="Zhang R."/>
            <person name="Dong Y."/>
        </authorList>
    </citation>
    <scope>NUCLEOTIDE SEQUENCE [LARGE SCALE GENOMIC DNA]</scope>
    <source>
        <tissue evidence="1">Leaf</tissue>
    </source>
</reference>
<organism evidence="1 2">
    <name type="scientific">Vigna unguiculata</name>
    <name type="common">Cowpea</name>
    <dbReference type="NCBI Taxonomy" id="3917"/>
    <lineage>
        <taxon>Eukaryota</taxon>
        <taxon>Viridiplantae</taxon>
        <taxon>Streptophyta</taxon>
        <taxon>Embryophyta</taxon>
        <taxon>Tracheophyta</taxon>
        <taxon>Spermatophyta</taxon>
        <taxon>Magnoliopsida</taxon>
        <taxon>eudicotyledons</taxon>
        <taxon>Gunneridae</taxon>
        <taxon>Pentapetalae</taxon>
        <taxon>rosids</taxon>
        <taxon>fabids</taxon>
        <taxon>Fabales</taxon>
        <taxon>Fabaceae</taxon>
        <taxon>Papilionoideae</taxon>
        <taxon>50 kb inversion clade</taxon>
        <taxon>NPAAA clade</taxon>
        <taxon>indigoferoid/millettioid clade</taxon>
        <taxon>Phaseoleae</taxon>
        <taxon>Vigna</taxon>
    </lineage>
</organism>
<keyword evidence="2" id="KW-1185">Reference proteome</keyword>
<accession>A0A4D6LZS3</accession>
<sequence length="95" mass="10850">MWQTYKDREENTTWAHSRPVLAQARGSSHSGELLLPRRELEKWNSGAVMFSRLGETSSPERDGLSLKTRACCLSDSSRNTWEGFLILSLRREPLA</sequence>
<dbReference type="AlphaFoldDB" id="A0A4D6LZS3"/>